<dbReference type="Proteomes" id="UP000677228">
    <property type="component" value="Unassembled WGS sequence"/>
</dbReference>
<accession>A0A815XZL0</accession>
<keyword evidence="6" id="KW-1185">Reference proteome</keyword>
<dbReference type="EMBL" id="CAJOBC010094514">
    <property type="protein sequence ID" value="CAF4425654.1"/>
    <property type="molecule type" value="Genomic_DNA"/>
</dbReference>
<dbReference type="EMBL" id="CAJOBA010023189">
    <property type="protein sequence ID" value="CAF3920640.1"/>
    <property type="molecule type" value="Genomic_DNA"/>
</dbReference>
<evidence type="ECO:0000313" key="6">
    <source>
        <dbReference type="Proteomes" id="UP000663829"/>
    </source>
</evidence>
<reference evidence="3" key="1">
    <citation type="submission" date="2021-02" db="EMBL/GenBank/DDBJ databases">
        <authorList>
            <person name="Nowell W R."/>
        </authorList>
    </citation>
    <scope>NUCLEOTIDE SEQUENCE</scope>
</reference>
<keyword evidence="1" id="KW-0732">Signal</keyword>
<dbReference type="AlphaFoldDB" id="A0A815XZL0"/>
<evidence type="ECO:0000313" key="4">
    <source>
        <dbReference type="EMBL" id="CAF3920640.1"/>
    </source>
</evidence>
<dbReference type="Proteomes" id="UP000682733">
    <property type="component" value="Unassembled WGS sequence"/>
</dbReference>
<dbReference type="EMBL" id="CAJNOQ010028743">
    <property type="protein sequence ID" value="CAF1563831.1"/>
    <property type="molecule type" value="Genomic_DNA"/>
</dbReference>
<dbReference type="Proteomes" id="UP000663829">
    <property type="component" value="Unassembled WGS sequence"/>
</dbReference>
<sequence length="137" mass="15532">MHYSLLIFFCIGIMNGQSSPLLNATDYNKNIKVTTQSSVEEYFTDEPLQLPSTGSNVDEQTADLLYADSNTLPTSDMKNQQNLLYANGNVPQFEANRNDVQKDNIPSSDSWNAGDFYQDLNKIRQNVYQKYSEDAKN</sequence>
<evidence type="ECO:0000313" key="2">
    <source>
        <dbReference type="EMBL" id="CAF1134032.1"/>
    </source>
</evidence>
<name>A0A815XZL0_9BILA</name>
<protein>
    <submittedName>
        <fullName evidence="3">Uncharacterized protein</fullName>
    </submittedName>
</protein>
<dbReference type="Proteomes" id="UP000681722">
    <property type="component" value="Unassembled WGS sequence"/>
</dbReference>
<gene>
    <name evidence="3" type="ORF">GPM918_LOCUS39942</name>
    <name evidence="2" type="ORF">OVA965_LOCUS20796</name>
    <name evidence="5" type="ORF">SRO942_LOCUS40852</name>
    <name evidence="4" type="ORF">TMI583_LOCUS21279</name>
</gene>
<evidence type="ECO:0000256" key="1">
    <source>
        <dbReference type="SAM" id="SignalP"/>
    </source>
</evidence>
<dbReference type="EMBL" id="CAJNOK010011180">
    <property type="protein sequence ID" value="CAF1134032.1"/>
    <property type="molecule type" value="Genomic_DNA"/>
</dbReference>
<proteinExistence type="predicted"/>
<feature type="signal peptide" evidence="1">
    <location>
        <begin position="1"/>
        <end position="16"/>
    </location>
</feature>
<evidence type="ECO:0000313" key="3">
    <source>
        <dbReference type="EMBL" id="CAF1563831.1"/>
    </source>
</evidence>
<comment type="caution">
    <text evidence="3">The sequence shown here is derived from an EMBL/GenBank/DDBJ whole genome shotgun (WGS) entry which is preliminary data.</text>
</comment>
<organism evidence="3 6">
    <name type="scientific">Didymodactylos carnosus</name>
    <dbReference type="NCBI Taxonomy" id="1234261"/>
    <lineage>
        <taxon>Eukaryota</taxon>
        <taxon>Metazoa</taxon>
        <taxon>Spiralia</taxon>
        <taxon>Gnathifera</taxon>
        <taxon>Rotifera</taxon>
        <taxon>Eurotatoria</taxon>
        <taxon>Bdelloidea</taxon>
        <taxon>Philodinida</taxon>
        <taxon>Philodinidae</taxon>
        <taxon>Didymodactylos</taxon>
    </lineage>
</organism>
<feature type="chain" id="PRO_5036229275" evidence="1">
    <location>
        <begin position="17"/>
        <end position="137"/>
    </location>
</feature>
<evidence type="ECO:0000313" key="5">
    <source>
        <dbReference type="EMBL" id="CAF4425654.1"/>
    </source>
</evidence>